<keyword evidence="2" id="KW-1185">Reference proteome</keyword>
<organism evidence="1 2">
    <name type="scientific">Citrullus colocynthis</name>
    <name type="common">colocynth</name>
    <dbReference type="NCBI Taxonomy" id="252529"/>
    <lineage>
        <taxon>Eukaryota</taxon>
        <taxon>Viridiplantae</taxon>
        <taxon>Streptophyta</taxon>
        <taxon>Embryophyta</taxon>
        <taxon>Tracheophyta</taxon>
        <taxon>Spermatophyta</taxon>
        <taxon>Magnoliopsida</taxon>
        <taxon>eudicotyledons</taxon>
        <taxon>Gunneridae</taxon>
        <taxon>Pentapetalae</taxon>
        <taxon>rosids</taxon>
        <taxon>fabids</taxon>
        <taxon>Cucurbitales</taxon>
        <taxon>Cucurbitaceae</taxon>
        <taxon>Benincaseae</taxon>
        <taxon>Citrullus</taxon>
    </lineage>
</organism>
<evidence type="ECO:0000313" key="1">
    <source>
        <dbReference type="EMBL" id="CAK9329635.1"/>
    </source>
</evidence>
<proteinExistence type="predicted"/>
<dbReference type="EMBL" id="OZ021743">
    <property type="protein sequence ID" value="CAK9329635.1"/>
    <property type="molecule type" value="Genomic_DNA"/>
</dbReference>
<name>A0ABP0ZD03_9ROSI</name>
<evidence type="ECO:0000313" key="2">
    <source>
        <dbReference type="Proteomes" id="UP001642487"/>
    </source>
</evidence>
<dbReference type="Proteomes" id="UP001642487">
    <property type="component" value="Chromosome 9"/>
</dbReference>
<reference evidence="1 2" key="1">
    <citation type="submission" date="2024-03" db="EMBL/GenBank/DDBJ databases">
        <authorList>
            <person name="Gkanogiannis A."/>
            <person name="Becerra Lopez-Lavalle L."/>
        </authorList>
    </citation>
    <scope>NUCLEOTIDE SEQUENCE [LARGE SCALE GENOMIC DNA]</scope>
</reference>
<sequence>MGFTAKYFPNPTIRLSSCDHSAQQSVSGNFVPIPFPTQKVVAKKVLFVHTAMMVMMMPVIPNSSINPPQQNSSPFLFLLPSLFPSSLSVLSSP</sequence>
<accession>A0ABP0ZD03</accession>
<gene>
    <name evidence="1" type="ORF">CITCOLO1_LOCUS22109</name>
</gene>
<protein>
    <submittedName>
        <fullName evidence="1">Uncharacterized protein</fullName>
    </submittedName>
</protein>